<dbReference type="GO" id="GO:0000160">
    <property type="term" value="P:phosphorelay signal transduction system"/>
    <property type="evidence" value="ECO:0007669"/>
    <property type="project" value="InterPro"/>
</dbReference>
<dbReference type="AlphaFoldDB" id="A0A3S8U7R5"/>
<dbReference type="EMBL" id="CP034328">
    <property type="protein sequence ID" value="AZL59569.1"/>
    <property type="molecule type" value="Genomic_DNA"/>
</dbReference>
<gene>
    <name evidence="3" type="ORF">EI545_12425</name>
</gene>
<sequence length="121" mass="12714">MQKTVLVVEDEVLIAMDMQATLECLGWIVMGPTPTVKGALGLMDRELPAVAILDMNLGRELVTPVAEALRDREVPFLIASACVDPVALGGAVFEGVTNIGKPFNERGIATALAALDLPGLS</sequence>
<feature type="domain" description="Response regulatory" evidence="2">
    <location>
        <begin position="4"/>
        <end position="116"/>
    </location>
</feature>
<organism evidence="3 4">
    <name type="scientific">Tabrizicola piscis</name>
    <dbReference type="NCBI Taxonomy" id="2494374"/>
    <lineage>
        <taxon>Bacteria</taxon>
        <taxon>Pseudomonadati</taxon>
        <taxon>Pseudomonadota</taxon>
        <taxon>Alphaproteobacteria</taxon>
        <taxon>Rhodobacterales</taxon>
        <taxon>Paracoccaceae</taxon>
        <taxon>Tabrizicola</taxon>
    </lineage>
</organism>
<dbReference type="InterPro" id="IPR011006">
    <property type="entry name" value="CheY-like_superfamily"/>
</dbReference>
<evidence type="ECO:0000313" key="3">
    <source>
        <dbReference type="EMBL" id="AZL59569.1"/>
    </source>
</evidence>
<keyword evidence="1" id="KW-0597">Phosphoprotein</keyword>
<dbReference type="Proteomes" id="UP000282002">
    <property type="component" value="Chromosome"/>
</dbReference>
<protein>
    <submittedName>
        <fullName evidence="3">Response regulator</fullName>
    </submittedName>
</protein>
<accession>A0A3S8U7R5</accession>
<dbReference type="InterPro" id="IPR001789">
    <property type="entry name" value="Sig_transdc_resp-reg_receiver"/>
</dbReference>
<dbReference type="SMART" id="SM00448">
    <property type="entry name" value="REC"/>
    <property type="match status" value="1"/>
</dbReference>
<keyword evidence="4" id="KW-1185">Reference proteome</keyword>
<evidence type="ECO:0000313" key="4">
    <source>
        <dbReference type="Proteomes" id="UP000282002"/>
    </source>
</evidence>
<dbReference type="KEGG" id="taw:EI545_12425"/>
<name>A0A3S8U7R5_9RHOB</name>
<feature type="modified residue" description="4-aspartylphosphate" evidence="1">
    <location>
        <position position="54"/>
    </location>
</feature>
<dbReference type="SUPFAM" id="SSF52172">
    <property type="entry name" value="CheY-like"/>
    <property type="match status" value="1"/>
</dbReference>
<dbReference type="Gene3D" id="3.40.50.2300">
    <property type="match status" value="1"/>
</dbReference>
<dbReference type="OrthoDB" id="582170at2"/>
<reference evidence="3 4" key="1">
    <citation type="submission" date="2018-12" db="EMBL/GenBank/DDBJ databases">
        <title>Complete genome sequencing of Tabrizicola sp. K13M18.</title>
        <authorList>
            <person name="Bae J.-W."/>
        </authorList>
    </citation>
    <scope>NUCLEOTIDE SEQUENCE [LARGE SCALE GENOMIC DNA]</scope>
    <source>
        <strain evidence="3 4">K13M18</strain>
    </source>
</reference>
<evidence type="ECO:0000259" key="2">
    <source>
        <dbReference type="PROSITE" id="PS50110"/>
    </source>
</evidence>
<dbReference type="RefSeq" id="WP_125325764.1">
    <property type="nucleotide sequence ID" value="NZ_CP034328.1"/>
</dbReference>
<dbReference type="PROSITE" id="PS50110">
    <property type="entry name" value="RESPONSE_REGULATORY"/>
    <property type="match status" value="1"/>
</dbReference>
<evidence type="ECO:0000256" key="1">
    <source>
        <dbReference type="PROSITE-ProRule" id="PRU00169"/>
    </source>
</evidence>
<proteinExistence type="predicted"/>